<dbReference type="Pfam" id="PF07690">
    <property type="entry name" value="MFS_1"/>
    <property type="match status" value="2"/>
</dbReference>
<dbReference type="PANTHER" id="PTHR11662:SF280">
    <property type="entry name" value="FI21844P1-RELATED"/>
    <property type="match status" value="1"/>
</dbReference>
<dbReference type="GeneID" id="115880952"/>
<keyword evidence="5" id="KW-0769">Symport</keyword>
<evidence type="ECO:0000256" key="9">
    <source>
        <dbReference type="ARBA" id="ARBA00023201"/>
    </source>
</evidence>
<evidence type="ECO:0000256" key="7">
    <source>
        <dbReference type="ARBA" id="ARBA00023053"/>
    </source>
</evidence>
<dbReference type="InterPro" id="IPR020846">
    <property type="entry name" value="MFS_dom"/>
</dbReference>
<feature type="transmembrane region" description="Helical" evidence="12">
    <location>
        <begin position="91"/>
        <end position="111"/>
    </location>
</feature>
<evidence type="ECO:0000256" key="8">
    <source>
        <dbReference type="ARBA" id="ARBA00023136"/>
    </source>
</evidence>
<evidence type="ECO:0000256" key="12">
    <source>
        <dbReference type="SAM" id="Phobius"/>
    </source>
</evidence>
<dbReference type="PANTHER" id="PTHR11662">
    <property type="entry name" value="SOLUTE CARRIER FAMILY 17"/>
    <property type="match status" value="1"/>
</dbReference>
<dbReference type="Gene3D" id="1.20.1250.20">
    <property type="entry name" value="MFS general substrate transporter like domains"/>
    <property type="match status" value="2"/>
</dbReference>
<evidence type="ECO:0000256" key="5">
    <source>
        <dbReference type="ARBA" id="ARBA00022847"/>
    </source>
</evidence>
<dbReference type="RefSeq" id="XP_030754151.1">
    <property type="nucleotide sequence ID" value="XM_030898291.1"/>
</dbReference>
<keyword evidence="6 12" id="KW-1133">Transmembrane helix</keyword>
<organism evidence="14 15">
    <name type="scientific">Sitophilus oryzae</name>
    <name type="common">Rice weevil</name>
    <name type="synonym">Curculio oryzae</name>
    <dbReference type="NCBI Taxonomy" id="7048"/>
    <lineage>
        <taxon>Eukaryota</taxon>
        <taxon>Metazoa</taxon>
        <taxon>Ecdysozoa</taxon>
        <taxon>Arthropoda</taxon>
        <taxon>Hexapoda</taxon>
        <taxon>Insecta</taxon>
        <taxon>Pterygota</taxon>
        <taxon>Neoptera</taxon>
        <taxon>Endopterygota</taxon>
        <taxon>Coleoptera</taxon>
        <taxon>Polyphaga</taxon>
        <taxon>Cucujiformia</taxon>
        <taxon>Curculionidae</taxon>
        <taxon>Dryophthorinae</taxon>
        <taxon>Sitophilus</taxon>
    </lineage>
</organism>
<feature type="transmembrane region" description="Helical" evidence="12">
    <location>
        <begin position="309"/>
        <end position="329"/>
    </location>
</feature>
<comment type="subcellular location">
    <subcellularLocation>
        <location evidence="1">Membrane</location>
        <topology evidence="1">Multi-pass membrane protein</topology>
    </subcellularLocation>
</comment>
<evidence type="ECO:0000256" key="4">
    <source>
        <dbReference type="ARBA" id="ARBA00022692"/>
    </source>
</evidence>
<dbReference type="InterPro" id="IPR050382">
    <property type="entry name" value="MFS_Na/Anion_cotransporter"/>
</dbReference>
<feature type="transmembrane region" description="Helical" evidence="12">
    <location>
        <begin position="211"/>
        <end position="230"/>
    </location>
</feature>
<dbReference type="GO" id="GO:0016020">
    <property type="term" value="C:membrane"/>
    <property type="evidence" value="ECO:0007669"/>
    <property type="project" value="UniProtKB-SubCell"/>
</dbReference>
<feature type="transmembrane region" description="Helical" evidence="12">
    <location>
        <begin position="118"/>
        <end position="138"/>
    </location>
</feature>
<protein>
    <recommendedName>
        <fullName evidence="11">Putative inorganic phosphate cotransporter</fullName>
    </recommendedName>
</protein>
<feature type="transmembrane region" description="Helical" evidence="12">
    <location>
        <begin position="268"/>
        <end position="288"/>
    </location>
</feature>
<feature type="transmembrane region" description="Helical" evidence="12">
    <location>
        <begin position="444"/>
        <end position="465"/>
    </location>
</feature>
<keyword evidence="7" id="KW-0915">Sodium</keyword>
<dbReference type="FunFam" id="1.20.1250.20:FF:000144">
    <property type="entry name" value="Picot, isoform B"/>
    <property type="match status" value="1"/>
</dbReference>
<feature type="transmembrane region" description="Helical" evidence="12">
    <location>
        <begin position="46"/>
        <end position="71"/>
    </location>
</feature>
<keyword evidence="9" id="KW-0406">Ion transport</keyword>
<dbReference type="PROSITE" id="PS50850">
    <property type="entry name" value="MFS"/>
    <property type="match status" value="1"/>
</dbReference>
<evidence type="ECO:0000256" key="2">
    <source>
        <dbReference type="ARBA" id="ARBA00008586"/>
    </source>
</evidence>
<keyword evidence="14" id="KW-1185">Reference proteome</keyword>
<evidence type="ECO:0000313" key="15">
    <source>
        <dbReference type="RefSeq" id="XP_030754151.1"/>
    </source>
</evidence>
<keyword evidence="8 12" id="KW-0472">Membrane</keyword>
<keyword evidence="9" id="KW-0739">Sodium transport</keyword>
<evidence type="ECO:0000256" key="1">
    <source>
        <dbReference type="ARBA" id="ARBA00004141"/>
    </source>
</evidence>
<dbReference type="FunFam" id="1.20.1250.20:FF:000003">
    <property type="entry name" value="Solute carrier family 17 member 3"/>
    <property type="match status" value="1"/>
</dbReference>
<dbReference type="SUPFAM" id="SSF103473">
    <property type="entry name" value="MFS general substrate transporter"/>
    <property type="match status" value="1"/>
</dbReference>
<evidence type="ECO:0000256" key="6">
    <source>
        <dbReference type="ARBA" id="ARBA00022989"/>
    </source>
</evidence>
<accession>A0A6J2XT05</accession>
<dbReference type="OrthoDB" id="2985014at2759"/>
<evidence type="ECO:0000256" key="3">
    <source>
        <dbReference type="ARBA" id="ARBA00022448"/>
    </source>
</evidence>
<proteinExistence type="inferred from homology"/>
<dbReference type="Proteomes" id="UP000504635">
    <property type="component" value="Unplaced"/>
</dbReference>
<dbReference type="KEGG" id="soy:115880952"/>
<evidence type="ECO:0000256" key="10">
    <source>
        <dbReference type="ARBA" id="ARBA00054632"/>
    </source>
</evidence>
<feature type="transmembrane region" description="Helical" evidence="12">
    <location>
        <begin position="408"/>
        <end position="432"/>
    </location>
</feature>
<dbReference type="InterPro" id="IPR036259">
    <property type="entry name" value="MFS_trans_sf"/>
</dbReference>
<feature type="transmembrane region" description="Helical" evidence="12">
    <location>
        <begin position="349"/>
        <end position="368"/>
    </location>
</feature>
<keyword evidence="4 12" id="KW-0812">Transmembrane</keyword>
<reference evidence="15" key="1">
    <citation type="submission" date="2025-08" db="UniProtKB">
        <authorList>
            <consortium name="RefSeq"/>
        </authorList>
    </citation>
    <scope>IDENTIFICATION</scope>
    <source>
        <tissue evidence="15">Gonads</tissue>
    </source>
</reference>
<evidence type="ECO:0000259" key="13">
    <source>
        <dbReference type="PROSITE" id="PS50850"/>
    </source>
</evidence>
<feature type="transmembrane region" description="Helical" evidence="12">
    <location>
        <begin position="375"/>
        <end position="396"/>
    </location>
</feature>
<keyword evidence="3" id="KW-0813">Transport</keyword>
<gene>
    <name evidence="15" type="primary">LOC115880952</name>
</gene>
<comment type="function">
    <text evidence="10">May be an inorganic phosphate cotransporter.</text>
</comment>
<dbReference type="InterPro" id="IPR011701">
    <property type="entry name" value="MFS"/>
</dbReference>
<comment type="similarity">
    <text evidence="2">Belongs to the major facilitator superfamily. Sodium/anion cotransporter family.</text>
</comment>
<dbReference type="GO" id="GO:0006820">
    <property type="term" value="P:monoatomic anion transport"/>
    <property type="evidence" value="ECO:0007669"/>
    <property type="project" value="TreeGrafter"/>
</dbReference>
<dbReference type="InParanoid" id="A0A6J2XT05"/>
<evidence type="ECO:0000313" key="14">
    <source>
        <dbReference type="Proteomes" id="UP000504635"/>
    </source>
</evidence>
<name>A0A6J2XT05_SITOR</name>
<evidence type="ECO:0000256" key="11">
    <source>
        <dbReference type="ARBA" id="ARBA00068450"/>
    </source>
</evidence>
<dbReference type="AlphaFoldDB" id="A0A6J2XT05"/>
<feature type="domain" description="Major facilitator superfamily (MFS) profile" evidence="13">
    <location>
        <begin position="44"/>
        <end position="467"/>
    </location>
</feature>
<feature type="transmembrane region" description="Helical" evidence="12">
    <location>
        <begin position="183"/>
        <end position="202"/>
    </location>
</feature>
<sequence>MASLAKKKVSVQINDTKLQIMEIKPNKIEEEITDKGPTFGCRYVQIILMMVGITLAIGMRTNLSVAIVAMTNSTASPNPNIPTYDWKNTSVILSSIFWSYITLQVVAGYVGRTYGVKYFLLGAYIVNCIGQLLIPLAAEHLGSTGVILCRIIQGFGQSFLYPSGHVILGTWVPFEERTTLGNIMWSGIYLGSIFGSVSAGYICESWLGWPFLFYLMGSLGLAWSVLWTIFGQSSPDTHPRITKEEKKYIQASLKQESNIQIPVPWKKIFNFVPMYALLLWYFSNVWCYNTMMAEMPTYLSKVMKYSVQSSGLVASVSTAATFVFALLTGPLSDWIIRNKYLSTVTSRRLFNSIATFGLAGCLIWLGYLEPSNPHMSILVLGLMGMVSAGILAGGSVSHLDISPRFSGVLFGLLNGTSQIFSIAGPLLCQWLITDLTDPLKWRMLFLGSAGFAIVGGVVYVIFITADRQPWDGPETRQSKIRKISTVSLTGI</sequence>
<dbReference type="GO" id="GO:0006814">
    <property type="term" value="P:sodium ion transport"/>
    <property type="evidence" value="ECO:0007669"/>
    <property type="project" value="UniProtKB-KW"/>
</dbReference>
<dbReference type="GO" id="GO:0015293">
    <property type="term" value="F:symporter activity"/>
    <property type="evidence" value="ECO:0007669"/>
    <property type="project" value="UniProtKB-KW"/>
</dbReference>